<dbReference type="InterPro" id="IPR001845">
    <property type="entry name" value="HTH_ArsR_DNA-bd_dom"/>
</dbReference>
<feature type="transmembrane region" description="Helical" evidence="1">
    <location>
        <begin position="185"/>
        <end position="203"/>
    </location>
</feature>
<dbReference type="OrthoDB" id="147929at2157"/>
<name>D1YYC2_METPS</name>
<dbReference type="InterPro" id="IPR036388">
    <property type="entry name" value="WH-like_DNA-bd_sf"/>
</dbReference>
<feature type="transmembrane region" description="Helical" evidence="1">
    <location>
        <begin position="113"/>
        <end position="138"/>
    </location>
</feature>
<dbReference type="InterPro" id="IPR011991">
    <property type="entry name" value="ArsR-like_HTH"/>
</dbReference>
<protein>
    <recommendedName>
        <fullName evidence="2">HTH arsR-type domain-containing protein</fullName>
    </recommendedName>
</protein>
<dbReference type="InterPro" id="IPR036390">
    <property type="entry name" value="WH_DNA-bd_sf"/>
</dbReference>
<dbReference type="KEGG" id="mpd:MCP_1372"/>
<dbReference type="RefSeq" id="WP_012900123.1">
    <property type="nucleotide sequence ID" value="NC_013665.1"/>
</dbReference>
<keyword evidence="1" id="KW-1133">Transmembrane helix</keyword>
<evidence type="ECO:0000259" key="2">
    <source>
        <dbReference type="SMART" id="SM00418"/>
    </source>
</evidence>
<dbReference type="AlphaFoldDB" id="D1YYC2"/>
<dbReference type="SUPFAM" id="SSF46785">
    <property type="entry name" value="Winged helix' DNA-binding domain"/>
    <property type="match status" value="1"/>
</dbReference>
<dbReference type="GeneID" id="8681334"/>
<organism evidence="3 4">
    <name type="scientific">Methanocella paludicola (strain DSM 17711 / JCM 13418 / NBRC 101707 / SANAE)</name>
    <dbReference type="NCBI Taxonomy" id="304371"/>
    <lineage>
        <taxon>Archaea</taxon>
        <taxon>Methanobacteriati</taxon>
        <taxon>Methanobacteriota</taxon>
        <taxon>Stenosarchaea group</taxon>
        <taxon>Methanomicrobia</taxon>
        <taxon>Methanocellales</taxon>
        <taxon>Methanocellaceae</taxon>
        <taxon>Methanocella</taxon>
    </lineage>
</organism>
<reference evidence="3 4" key="2">
    <citation type="journal article" date="2008" name="Int. J. Syst. Evol. Microbiol.">
        <title>Methanocella paludicola gen. nov., sp. nov., a methane-producing archaeon, the first isolate of the lineage 'Rice Cluster I', and proposal of the new archaeal order Methanocellales ord. nov.</title>
        <authorList>
            <person name="Sakai S."/>
            <person name="Imachi H."/>
            <person name="Hanada S."/>
            <person name="Ohashi A."/>
            <person name="Harada H."/>
            <person name="Kamagata Y."/>
        </authorList>
    </citation>
    <scope>NUCLEOTIDE SEQUENCE [LARGE SCALE GENOMIC DNA]</scope>
    <source>
        <strain evidence="4">DSM 17711 / JCM 13418 / NBRC 101707 / SANAE</strain>
    </source>
</reference>
<accession>D1YYC2</accession>
<dbReference type="Proteomes" id="UP000001882">
    <property type="component" value="Chromosome"/>
</dbReference>
<feature type="domain" description="HTH arsR-type" evidence="2">
    <location>
        <begin position="5"/>
        <end position="86"/>
    </location>
</feature>
<reference evidence="4" key="3">
    <citation type="journal article" date="2011" name="PLoS ONE">
        <title>Genome sequence of a mesophilic hydrogenotrophic methanogen Methanocella paludicola, the first cultivated representative of the order Methanocellales.</title>
        <authorList>
            <person name="Sakai S."/>
            <person name="Takaki Y."/>
            <person name="Shimamura S."/>
            <person name="Sekine M."/>
            <person name="Tajima T."/>
            <person name="Kosugi H."/>
            <person name="Ichikawa N."/>
            <person name="Tasumi E."/>
            <person name="Hiraki A.T."/>
            <person name="Shimizu A."/>
            <person name="Kato Y."/>
            <person name="Nishiko R."/>
            <person name="Mori K."/>
            <person name="Fujita N."/>
            <person name="Imachi H."/>
            <person name="Takai K."/>
        </authorList>
    </citation>
    <scope>NUCLEOTIDE SEQUENCE [LARGE SCALE GENOMIC DNA]</scope>
    <source>
        <strain evidence="4">DSM 17711 / JCM 13418 / NBRC 101707 / SANAE</strain>
    </source>
</reference>
<keyword evidence="1" id="KW-0472">Membrane</keyword>
<evidence type="ECO:0000256" key="1">
    <source>
        <dbReference type="SAM" id="Phobius"/>
    </source>
</evidence>
<evidence type="ECO:0000313" key="3">
    <source>
        <dbReference type="EMBL" id="BAI61444.1"/>
    </source>
</evidence>
<gene>
    <name evidence="3" type="ordered locus">MCP_1372</name>
</gene>
<reference evidence="3 4" key="1">
    <citation type="journal article" date="2007" name="Appl. Environ. Microbiol.">
        <title>Isolation of key methanogens for global methane emission from rice paddy fields: a novel isolate affiliated with the clone cluster rice cluster I.</title>
        <authorList>
            <person name="Sakai S."/>
            <person name="Imachi H."/>
            <person name="Sekiguchi Y."/>
            <person name="Ohashi A."/>
            <person name="Harada H."/>
            <person name="Kamagata Y."/>
        </authorList>
    </citation>
    <scope>NUCLEOTIDE SEQUENCE [LARGE SCALE GENOMIC DNA]</scope>
    <source>
        <strain evidence="4">DSM 17711 / JCM 13418 / NBRC 101707 / SANAE</strain>
    </source>
</reference>
<dbReference type="eggNOG" id="arCOG01679">
    <property type="taxonomic scope" value="Archaea"/>
</dbReference>
<dbReference type="CDD" id="cd00090">
    <property type="entry name" value="HTH_ARSR"/>
    <property type="match status" value="1"/>
</dbReference>
<dbReference type="InParanoid" id="D1YYC2"/>
<sequence length="253" mass="28687">MPAKNIASVLNNESNLRILEKLKVRPYYPRELAGEMGLSEPFIVRRLKAMEEHDIVEGRWETEGSRKVKRYYVKDVTLQLGKDGLKVTTSEVQAKQDINIFKELAGTLTRLPLILVLVCGVIFNIWYLMAIVAIIFVWNAAIDYAFYKDFRLKTPLLSMVVNMAVALLLMGIIAVSGISSVPAEIAATAMVIGLAVLVLVVVYRSRFYQLEYSELIEDMVGLMARLEEAPLYVKAFYLPTAIRWKINEYFGLI</sequence>
<dbReference type="Gene3D" id="1.10.10.10">
    <property type="entry name" value="Winged helix-like DNA-binding domain superfamily/Winged helix DNA-binding domain"/>
    <property type="match status" value="1"/>
</dbReference>
<keyword evidence="4" id="KW-1185">Reference proteome</keyword>
<dbReference type="STRING" id="304371.MCP_1372"/>
<dbReference type="EMBL" id="AP011532">
    <property type="protein sequence ID" value="BAI61444.1"/>
    <property type="molecule type" value="Genomic_DNA"/>
</dbReference>
<dbReference type="GO" id="GO:0003700">
    <property type="term" value="F:DNA-binding transcription factor activity"/>
    <property type="evidence" value="ECO:0007669"/>
    <property type="project" value="InterPro"/>
</dbReference>
<feature type="transmembrane region" description="Helical" evidence="1">
    <location>
        <begin position="159"/>
        <end position="179"/>
    </location>
</feature>
<keyword evidence="1" id="KW-0812">Transmembrane</keyword>
<dbReference type="SMART" id="SM00418">
    <property type="entry name" value="HTH_ARSR"/>
    <property type="match status" value="1"/>
</dbReference>
<proteinExistence type="predicted"/>
<evidence type="ECO:0000313" key="4">
    <source>
        <dbReference type="Proteomes" id="UP000001882"/>
    </source>
</evidence>